<feature type="region of interest" description="Disordered" evidence="2">
    <location>
        <begin position="1"/>
        <end position="45"/>
    </location>
</feature>
<evidence type="ECO:0000259" key="3">
    <source>
        <dbReference type="PROSITE" id="PS50222"/>
    </source>
</evidence>
<evidence type="ECO:0000256" key="2">
    <source>
        <dbReference type="SAM" id="MobiDB-lite"/>
    </source>
</evidence>
<dbReference type="AlphaFoldDB" id="A0A8K0E4C0"/>
<keyword evidence="1" id="KW-0106">Calcium</keyword>
<proteinExistence type="predicted"/>
<protein>
    <recommendedName>
        <fullName evidence="3">EF-hand domain-containing protein</fullName>
    </recommendedName>
</protein>
<dbReference type="EMBL" id="VOIH02000008">
    <property type="protein sequence ID" value="KAF3440026.1"/>
    <property type="molecule type" value="Genomic_DNA"/>
</dbReference>
<dbReference type="OrthoDB" id="293868at2759"/>
<sequence length="296" mass="33283">MPKDDTSESEPEQTPENSSSDLEEPVTPVHGQHQDGVSEYEKQRLSRIAENKARLESLGLRKMASLLTGSARNSRKNKGKAKVVDKDGDYMPEEEGPSSSTEEEEEGNDDDDDDEEDYLGGRSSGSNKKKLKNKGLTSKKKVPARKQPGNSDYIDDDEALRQAIALSLQSSAEVSSVVHDRPSDKVNSNIDGRKGKTEIQEDTGRKNKRKKSFASRLQMTEDELVVHFFQFDEEWKGGISFRDIKRVATAHDFTWNDKELADMVNCFDSDGDRKLSLDDFREIATRCKIIKESEDS</sequence>
<feature type="compositionally biased region" description="Basic residues" evidence="2">
    <location>
        <begin position="127"/>
        <end position="144"/>
    </location>
</feature>
<dbReference type="PROSITE" id="PS50222">
    <property type="entry name" value="EF_HAND_2"/>
    <property type="match status" value="1"/>
</dbReference>
<dbReference type="InterPro" id="IPR002048">
    <property type="entry name" value="EF_hand_dom"/>
</dbReference>
<dbReference type="PROSITE" id="PS50330">
    <property type="entry name" value="UIM"/>
    <property type="match status" value="1"/>
</dbReference>
<evidence type="ECO:0000313" key="4">
    <source>
        <dbReference type="EMBL" id="KAF3440026.1"/>
    </source>
</evidence>
<feature type="region of interest" description="Disordered" evidence="2">
    <location>
        <begin position="67"/>
        <end position="154"/>
    </location>
</feature>
<feature type="compositionally biased region" description="Acidic residues" evidence="2">
    <location>
        <begin position="90"/>
        <end position="118"/>
    </location>
</feature>
<dbReference type="Gene3D" id="1.10.238.10">
    <property type="entry name" value="EF-hand"/>
    <property type="match status" value="1"/>
</dbReference>
<dbReference type="InterPro" id="IPR003903">
    <property type="entry name" value="UIM_dom"/>
</dbReference>
<name>A0A8K0E4C0_9ROSA</name>
<dbReference type="PROSITE" id="PS00018">
    <property type="entry name" value="EF_HAND_1"/>
    <property type="match status" value="1"/>
</dbReference>
<comment type="caution">
    <text evidence="4">The sequence shown here is derived from an EMBL/GenBank/DDBJ whole genome shotgun (WGS) entry which is preliminary data.</text>
</comment>
<evidence type="ECO:0000313" key="5">
    <source>
        <dbReference type="Proteomes" id="UP000796880"/>
    </source>
</evidence>
<gene>
    <name evidence="4" type="ORF">FNV43_RR18304</name>
</gene>
<dbReference type="SUPFAM" id="SSF47473">
    <property type="entry name" value="EF-hand"/>
    <property type="match status" value="1"/>
</dbReference>
<accession>A0A8K0E4C0</accession>
<reference evidence="4" key="1">
    <citation type="submission" date="2020-03" db="EMBL/GenBank/DDBJ databases">
        <title>A high-quality chromosome-level genome assembly of a woody plant with both climbing and erect habits, Rhamnella rubrinervis.</title>
        <authorList>
            <person name="Lu Z."/>
            <person name="Yang Y."/>
            <person name="Zhu X."/>
            <person name="Sun Y."/>
        </authorList>
    </citation>
    <scope>NUCLEOTIDE SEQUENCE</scope>
    <source>
        <strain evidence="4">BYM</strain>
        <tissue evidence="4">Leaf</tissue>
    </source>
</reference>
<feature type="domain" description="EF-hand" evidence="3">
    <location>
        <begin position="255"/>
        <end position="290"/>
    </location>
</feature>
<dbReference type="GO" id="GO:0005509">
    <property type="term" value="F:calcium ion binding"/>
    <property type="evidence" value="ECO:0007669"/>
    <property type="project" value="InterPro"/>
</dbReference>
<dbReference type="InterPro" id="IPR018247">
    <property type="entry name" value="EF_Hand_1_Ca_BS"/>
</dbReference>
<dbReference type="InterPro" id="IPR011992">
    <property type="entry name" value="EF-hand-dom_pair"/>
</dbReference>
<dbReference type="Proteomes" id="UP000796880">
    <property type="component" value="Unassembled WGS sequence"/>
</dbReference>
<organism evidence="4 5">
    <name type="scientific">Rhamnella rubrinervis</name>
    <dbReference type="NCBI Taxonomy" id="2594499"/>
    <lineage>
        <taxon>Eukaryota</taxon>
        <taxon>Viridiplantae</taxon>
        <taxon>Streptophyta</taxon>
        <taxon>Embryophyta</taxon>
        <taxon>Tracheophyta</taxon>
        <taxon>Spermatophyta</taxon>
        <taxon>Magnoliopsida</taxon>
        <taxon>eudicotyledons</taxon>
        <taxon>Gunneridae</taxon>
        <taxon>Pentapetalae</taxon>
        <taxon>rosids</taxon>
        <taxon>fabids</taxon>
        <taxon>Rosales</taxon>
        <taxon>Rhamnaceae</taxon>
        <taxon>rhamnoid group</taxon>
        <taxon>Rhamneae</taxon>
        <taxon>Rhamnella</taxon>
    </lineage>
</organism>
<feature type="compositionally biased region" description="Basic and acidic residues" evidence="2">
    <location>
        <begin position="191"/>
        <end position="205"/>
    </location>
</feature>
<keyword evidence="5" id="KW-1185">Reference proteome</keyword>
<feature type="region of interest" description="Disordered" evidence="2">
    <location>
        <begin position="172"/>
        <end position="211"/>
    </location>
</feature>
<evidence type="ECO:0000256" key="1">
    <source>
        <dbReference type="ARBA" id="ARBA00022837"/>
    </source>
</evidence>